<keyword evidence="2" id="KW-0732">Signal</keyword>
<evidence type="ECO:0000313" key="3">
    <source>
        <dbReference type="EMBL" id="PKR79757.1"/>
    </source>
</evidence>
<dbReference type="AlphaFoldDB" id="A0A2I0QZM1"/>
<name>A0A2I0QZM1_9FLAO</name>
<evidence type="ECO:0000256" key="2">
    <source>
        <dbReference type="SAM" id="SignalP"/>
    </source>
</evidence>
<dbReference type="Proteomes" id="UP000236654">
    <property type="component" value="Unassembled WGS sequence"/>
</dbReference>
<organism evidence="3 4">
    <name type="scientific">Brumimicrobium salinarum</name>
    <dbReference type="NCBI Taxonomy" id="2058658"/>
    <lineage>
        <taxon>Bacteria</taxon>
        <taxon>Pseudomonadati</taxon>
        <taxon>Bacteroidota</taxon>
        <taxon>Flavobacteriia</taxon>
        <taxon>Flavobacteriales</taxon>
        <taxon>Crocinitomicaceae</taxon>
        <taxon>Brumimicrobium</taxon>
    </lineage>
</organism>
<feature type="chain" id="PRO_5014161229" evidence="2">
    <location>
        <begin position="22"/>
        <end position="81"/>
    </location>
</feature>
<sequence length="81" mass="8964">MKKSILLLGTFVLLCTASSFGQTEKSQEPVTKESKKATESEIHKKAVKAAPIEKQKLKTVKIEGTRDKKNITPRPANTPKK</sequence>
<feature type="signal peptide" evidence="2">
    <location>
        <begin position="1"/>
        <end position="21"/>
    </location>
</feature>
<feature type="compositionally biased region" description="Basic and acidic residues" evidence="1">
    <location>
        <begin position="25"/>
        <end position="44"/>
    </location>
</feature>
<proteinExistence type="predicted"/>
<feature type="region of interest" description="Disordered" evidence="1">
    <location>
        <begin position="20"/>
        <end position="81"/>
    </location>
</feature>
<protein>
    <submittedName>
        <fullName evidence="3">Uncharacterized protein</fullName>
    </submittedName>
</protein>
<dbReference type="RefSeq" id="WP_101335583.1">
    <property type="nucleotide sequence ID" value="NZ_PJNI01000019.1"/>
</dbReference>
<accession>A0A2I0QZM1</accession>
<gene>
    <name evidence="3" type="ORF">CW751_13610</name>
</gene>
<evidence type="ECO:0000313" key="4">
    <source>
        <dbReference type="Proteomes" id="UP000236654"/>
    </source>
</evidence>
<dbReference type="EMBL" id="PJNI01000019">
    <property type="protein sequence ID" value="PKR79757.1"/>
    <property type="molecule type" value="Genomic_DNA"/>
</dbReference>
<feature type="compositionally biased region" description="Basic and acidic residues" evidence="1">
    <location>
        <begin position="51"/>
        <end position="70"/>
    </location>
</feature>
<reference evidence="3 4" key="1">
    <citation type="submission" date="2017-12" db="EMBL/GenBank/DDBJ databases">
        <title>The draft genome sequence of Brumimicrobium saltpan LHR20.</title>
        <authorList>
            <person name="Do Z.-J."/>
            <person name="Luo H.-R."/>
        </authorList>
    </citation>
    <scope>NUCLEOTIDE SEQUENCE [LARGE SCALE GENOMIC DNA]</scope>
    <source>
        <strain evidence="3 4">LHR20</strain>
    </source>
</reference>
<evidence type="ECO:0000256" key="1">
    <source>
        <dbReference type="SAM" id="MobiDB-lite"/>
    </source>
</evidence>
<comment type="caution">
    <text evidence="3">The sequence shown here is derived from an EMBL/GenBank/DDBJ whole genome shotgun (WGS) entry which is preliminary data.</text>
</comment>
<keyword evidence="4" id="KW-1185">Reference proteome</keyword>